<organism evidence="1 2">
    <name type="scientific">Caerostris darwini</name>
    <dbReference type="NCBI Taxonomy" id="1538125"/>
    <lineage>
        <taxon>Eukaryota</taxon>
        <taxon>Metazoa</taxon>
        <taxon>Ecdysozoa</taxon>
        <taxon>Arthropoda</taxon>
        <taxon>Chelicerata</taxon>
        <taxon>Arachnida</taxon>
        <taxon>Araneae</taxon>
        <taxon>Araneomorphae</taxon>
        <taxon>Entelegynae</taxon>
        <taxon>Araneoidea</taxon>
        <taxon>Araneidae</taxon>
        <taxon>Caerostris</taxon>
    </lineage>
</organism>
<evidence type="ECO:0000313" key="1">
    <source>
        <dbReference type="EMBL" id="GIY83998.1"/>
    </source>
</evidence>
<comment type="caution">
    <text evidence="1">The sequence shown here is derived from an EMBL/GenBank/DDBJ whole genome shotgun (WGS) entry which is preliminary data.</text>
</comment>
<keyword evidence="2" id="KW-1185">Reference proteome</keyword>
<dbReference type="Proteomes" id="UP001054837">
    <property type="component" value="Unassembled WGS sequence"/>
</dbReference>
<proteinExistence type="predicted"/>
<dbReference type="AlphaFoldDB" id="A0AAV4WNU6"/>
<accession>A0AAV4WNU6</accession>
<name>A0AAV4WNU6_9ARAC</name>
<sequence>MLETGHMYGEVSYGCWRCWREVIWTERCDMDVGERSYGWRGVIWRLENGHRDREVSYGCWKEVIWIERCHMDAEERSYGWRGVIWMLERGHIERQESARECCENKGRLREQRIRPSGGMIY</sequence>
<protein>
    <submittedName>
        <fullName evidence="1">Uncharacterized protein</fullName>
    </submittedName>
</protein>
<evidence type="ECO:0000313" key="2">
    <source>
        <dbReference type="Proteomes" id="UP001054837"/>
    </source>
</evidence>
<gene>
    <name evidence="1" type="ORF">CDAR_556671</name>
</gene>
<reference evidence="1 2" key="1">
    <citation type="submission" date="2021-06" db="EMBL/GenBank/DDBJ databases">
        <title>Caerostris darwini draft genome.</title>
        <authorList>
            <person name="Kono N."/>
            <person name="Arakawa K."/>
        </authorList>
    </citation>
    <scope>NUCLEOTIDE SEQUENCE [LARGE SCALE GENOMIC DNA]</scope>
</reference>
<dbReference type="EMBL" id="BPLQ01014877">
    <property type="protein sequence ID" value="GIY83998.1"/>
    <property type="molecule type" value="Genomic_DNA"/>
</dbReference>